<sequence length="469" mass="49762">MRDWEPVEEEDSSAGEDESKATTFRPLSAAPPHMLAFHLAWFSLFWCFFSTFSAPPLLPVIRNELDLTSGDVANAGIASVSGAVFTRLGMGAACDLLGPRVSSAALSLATAPAMFAAATVSSAAGFVQLRFFVGLSLANFVANQYWMSSMFSPPVVGVANGVSAGWANAGSGAAQLLMPLLYSLLLQRGLRSSLAWRAAFFLPATFQVLTAIAVLFLGQDLPEGNFSDRGYPLNRTKRTLREVISSGIKNYRGWVLALTYGFCYGVELTMENIISEYFYDRFDLKIEVAGVLAASFGLANVVSRPSGGLLSDFMAARFGMRGRLWSLWVVQSFAGVFCVLLGRAATLVSSVAMLICFSIFVQAAAGLTFSVVPFVSRRSLGVISGMTGSGGPVGAVVTQLLFFSGTCGSKEKGISLMGLMMLACTLPVLLLFRRPLAPPGEAPGGGDFLPLEGDPQGGQVNHANHTPDS</sequence>
<keyword evidence="4 8" id="KW-1133">Transmembrane helix</keyword>
<dbReference type="GO" id="GO:0016020">
    <property type="term" value="C:membrane"/>
    <property type="evidence" value="ECO:0007669"/>
    <property type="project" value="UniProtKB-SubCell"/>
</dbReference>
<dbReference type="SUPFAM" id="SSF103473">
    <property type="entry name" value="MFS general substrate transporter"/>
    <property type="match status" value="1"/>
</dbReference>
<dbReference type="CDD" id="cd17341">
    <property type="entry name" value="MFS_NRT2_like"/>
    <property type="match status" value="1"/>
</dbReference>
<feature type="transmembrane region" description="Helical" evidence="8">
    <location>
        <begin position="382"/>
        <end position="402"/>
    </location>
</feature>
<evidence type="ECO:0000256" key="4">
    <source>
        <dbReference type="ARBA" id="ARBA00022989"/>
    </source>
</evidence>
<dbReference type="PROSITE" id="PS50850">
    <property type="entry name" value="MFS"/>
    <property type="match status" value="1"/>
</dbReference>
<organism evidence="10 11">
    <name type="scientific">Spirodela intermedia</name>
    <name type="common">Intermediate duckweed</name>
    <dbReference type="NCBI Taxonomy" id="51605"/>
    <lineage>
        <taxon>Eukaryota</taxon>
        <taxon>Viridiplantae</taxon>
        <taxon>Streptophyta</taxon>
        <taxon>Embryophyta</taxon>
        <taxon>Tracheophyta</taxon>
        <taxon>Spermatophyta</taxon>
        <taxon>Magnoliopsida</taxon>
        <taxon>Liliopsida</taxon>
        <taxon>Araceae</taxon>
        <taxon>Lemnoideae</taxon>
        <taxon>Spirodela</taxon>
    </lineage>
</organism>
<evidence type="ECO:0000256" key="2">
    <source>
        <dbReference type="ARBA" id="ARBA00008432"/>
    </source>
</evidence>
<keyword evidence="11" id="KW-1185">Reference proteome</keyword>
<name>A0A7I8KZ62_SPIIN</name>
<proteinExistence type="inferred from homology"/>
<dbReference type="FunFam" id="1.20.1250.20:FF:000053">
    <property type="entry name" value="Nitrate transporter 2.1"/>
    <property type="match status" value="1"/>
</dbReference>
<feature type="compositionally biased region" description="Polar residues" evidence="7">
    <location>
        <begin position="458"/>
        <end position="469"/>
    </location>
</feature>
<keyword evidence="5" id="KW-0534">Nitrate assimilation</keyword>
<protein>
    <recommendedName>
        <fullName evidence="9">Major facilitator superfamily (MFS) profile domain-containing protein</fullName>
    </recommendedName>
</protein>
<feature type="transmembrane region" description="Helical" evidence="8">
    <location>
        <begin position="324"/>
        <end position="345"/>
    </location>
</feature>
<evidence type="ECO:0000256" key="1">
    <source>
        <dbReference type="ARBA" id="ARBA00004141"/>
    </source>
</evidence>
<keyword evidence="3 8" id="KW-0812">Transmembrane</keyword>
<dbReference type="AlphaFoldDB" id="A0A7I8KZ62"/>
<feature type="transmembrane region" description="Helical" evidence="8">
    <location>
        <begin position="102"/>
        <end position="120"/>
    </location>
</feature>
<dbReference type="OrthoDB" id="434240at2759"/>
<reference evidence="10" key="1">
    <citation type="submission" date="2020-02" db="EMBL/GenBank/DDBJ databases">
        <authorList>
            <person name="Scholz U."/>
            <person name="Mascher M."/>
            <person name="Fiebig A."/>
        </authorList>
    </citation>
    <scope>NUCLEOTIDE SEQUENCE</scope>
</reference>
<dbReference type="PANTHER" id="PTHR23515">
    <property type="entry name" value="HIGH-AFFINITY NITRATE TRANSPORTER 2.3"/>
    <property type="match status" value="1"/>
</dbReference>
<comment type="subcellular location">
    <subcellularLocation>
        <location evidence="1">Membrane</location>
        <topology evidence="1">Multi-pass membrane protein</topology>
    </subcellularLocation>
</comment>
<dbReference type="EMBL" id="LR746272">
    <property type="protein sequence ID" value="CAA7402254.1"/>
    <property type="molecule type" value="Genomic_DNA"/>
</dbReference>
<feature type="region of interest" description="Disordered" evidence="7">
    <location>
        <begin position="1"/>
        <end position="23"/>
    </location>
</feature>
<feature type="transmembrane region" description="Helical" evidence="8">
    <location>
        <begin position="127"/>
        <end position="146"/>
    </location>
</feature>
<evidence type="ECO:0000313" key="10">
    <source>
        <dbReference type="EMBL" id="CAA7402254.1"/>
    </source>
</evidence>
<feature type="region of interest" description="Disordered" evidence="7">
    <location>
        <begin position="443"/>
        <end position="469"/>
    </location>
</feature>
<feature type="transmembrane region" description="Helical" evidence="8">
    <location>
        <begin position="72"/>
        <end position="90"/>
    </location>
</feature>
<keyword evidence="6 8" id="KW-0472">Membrane</keyword>
<evidence type="ECO:0000256" key="7">
    <source>
        <dbReference type="SAM" id="MobiDB-lite"/>
    </source>
</evidence>
<comment type="similarity">
    <text evidence="2">Belongs to the major facilitator superfamily. Nitrate/nitrite porter (TC 2.A.1.8) family.</text>
</comment>
<evidence type="ECO:0000256" key="3">
    <source>
        <dbReference type="ARBA" id="ARBA00022692"/>
    </source>
</evidence>
<dbReference type="GO" id="GO:0042128">
    <property type="term" value="P:nitrate assimilation"/>
    <property type="evidence" value="ECO:0007669"/>
    <property type="project" value="UniProtKB-KW"/>
</dbReference>
<dbReference type="InterPro" id="IPR044772">
    <property type="entry name" value="NO3_transporter"/>
</dbReference>
<dbReference type="Gene3D" id="1.20.1250.20">
    <property type="entry name" value="MFS general substrate transporter like domains"/>
    <property type="match status" value="2"/>
</dbReference>
<feature type="transmembrane region" description="Helical" evidence="8">
    <location>
        <begin position="351"/>
        <end position="375"/>
    </location>
</feature>
<evidence type="ECO:0000313" key="11">
    <source>
        <dbReference type="Proteomes" id="UP000663760"/>
    </source>
</evidence>
<feature type="transmembrane region" description="Helical" evidence="8">
    <location>
        <begin position="414"/>
        <end position="432"/>
    </location>
</feature>
<feature type="compositionally biased region" description="Acidic residues" evidence="7">
    <location>
        <begin position="1"/>
        <end position="16"/>
    </location>
</feature>
<dbReference type="GO" id="GO:0015112">
    <property type="term" value="F:nitrate transmembrane transporter activity"/>
    <property type="evidence" value="ECO:0007669"/>
    <property type="project" value="InterPro"/>
</dbReference>
<dbReference type="Pfam" id="PF07690">
    <property type="entry name" value="MFS_1"/>
    <property type="match status" value="1"/>
</dbReference>
<evidence type="ECO:0000256" key="5">
    <source>
        <dbReference type="ARBA" id="ARBA00023063"/>
    </source>
</evidence>
<dbReference type="FunFam" id="1.20.1250.20:FF:000411">
    <property type="entry name" value="Probable high-affinity nitrate transporter 2.4"/>
    <property type="match status" value="1"/>
</dbReference>
<evidence type="ECO:0000259" key="9">
    <source>
        <dbReference type="PROSITE" id="PS50850"/>
    </source>
</evidence>
<gene>
    <name evidence="10" type="ORF">SI8410_09012932</name>
</gene>
<feature type="domain" description="Major facilitator superfamily (MFS) profile" evidence="9">
    <location>
        <begin position="36"/>
        <end position="436"/>
    </location>
</feature>
<evidence type="ECO:0000256" key="6">
    <source>
        <dbReference type="ARBA" id="ARBA00023136"/>
    </source>
</evidence>
<evidence type="ECO:0000256" key="8">
    <source>
        <dbReference type="SAM" id="Phobius"/>
    </source>
</evidence>
<dbReference type="InterPro" id="IPR036259">
    <property type="entry name" value="MFS_trans_sf"/>
</dbReference>
<dbReference type="Proteomes" id="UP000663760">
    <property type="component" value="Chromosome 9"/>
</dbReference>
<accession>A0A7I8KZ62</accession>
<dbReference type="InterPro" id="IPR011701">
    <property type="entry name" value="MFS"/>
</dbReference>
<dbReference type="InterPro" id="IPR020846">
    <property type="entry name" value="MFS_dom"/>
</dbReference>
<feature type="transmembrane region" description="Helical" evidence="8">
    <location>
        <begin position="198"/>
        <end position="218"/>
    </location>
</feature>
<feature type="transmembrane region" description="Helical" evidence="8">
    <location>
        <begin position="35"/>
        <end position="60"/>
    </location>
</feature>
<feature type="transmembrane region" description="Helical" evidence="8">
    <location>
        <begin position="166"/>
        <end position="186"/>
    </location>
</feature>